<evidence type="ECO:0000313" key="3">
    <source>
        <dbReference type="EMBL" id="TCC33527.1"/>
    </source>
</evidence>
<protein>
    <submittedName>
        <fullName evidence="3">Phosphatase PAP2 family protein</fullName>
    </submittedName>
</protein>
<evidence type="ECO:0000256" key="1">
    <source>
        <dbReference type="SAM" id="Phobius"/>
    </source>
</evidence>
<evidence type="ECO:0000259" key="2">
    <source>
        <dbReference type="Pfam" id="PF01569"/>
    </source>
</evidence>
<proteinExistence type="predicted"/>
<feature type="transmembrane region" description="Helical" evidence="1">
    <location>
        <begin position="131"/>
        <end position="154"/>
    </location>
</feature>
<evidence type="ECO:0000313" key="4">
    <source>
        <dbReference type="Proteomes" id="UP000292695"/>
    </source>
</evidence>
<sequence length="231" mass="23409">MVSAGNPRAVRARAAAPPALAPTLRFSAAIGALLLVVPALVFAGDSGPARIDRWVQHLVDGSAAGAWDLAHRVDWLGEPVGRAMMVLAVTALCLVAKRPALAATAVVGIAAVSVLSTVLKPIVDRRIHDGFLSYPSGHTAAVTAAAMVVGLLLADLLHAGAVTGPAIALATVVLGGGLMAWAQITLTAHYPTDVLGGFGCALLVVPLTAAAIDQLVRLRTVRPTRNGGTPA</sequence>
<keyword evidence="1" id="KW-0812">Transmembrane</keyword>
<keyword evidence="4" id="KW-1185">Reference proteome</keyword>
<keyword evidence="1" id="KW-0472">Membrane</keyword>
<dbReference type="InterPro" id="IPR000326">
    <property type="entry name" value="PAP2/HPO"/>
</dbReference>
<dbReference type="SUPFAM" id="SSF48317">
    <property type="entry name" value="Acid phosphatase/Vanadium-dependent haloperoxidase"/>
    <property type="match status" value="1"/>
</dbReference>
<reference evidence="3 4" key="1">
    <citation type="submission" date="2019-02" db="EMBL/GenBank/DDBJ databases">
        <title>Kribbella capetownensis sp. nov. and Kribbella speibonae sp. nov., isolated from soil.</title>
        <authorList>
            <person name="Curtis S.M."/>
            <person name="Norton I."/>
            <person name="Everest G.J."/>
            <person name="Meyers P.R."/>
        </authorList>
    </citation>
    <scope>NUCLEOTIDE SEQUENCE [LARGE SCALE GENOMIC DNA]</scope>
    <source>
        <strain evidence="3 4">DSM 27082</strain>
    </source>
</reference>
<dbReference type="Proteomes" id="UP000292695">
    <property type="component" value="Unassembled WGS sequence"/>
</dbReference>
<name>A0A4R0IL70_9ACTN</name>
<gene>
    <name evidence="3" type="ORF">E0H50_16285</name>
</gene>
<dbReference type="OrthoDB" id="3822538at2"/>
<feature type="transmembrane region" description="Helical" evidence="1">
    <location>
        <begin position="101"/>
        <end position="119"/>
    </location>
</feature>
<feature type="transmembrane region" description="Helical" evidence="1">
    <location>
        <begin position="166"/>
        <end position="184"/>
    </location>
</feature>
<dbReference type="Gene3D" id="1.20.144.10">
    <property type="entry name" value="Phosphatidic acid phosphatase type 2/haloperoxidase"/>
    <property type="match status" value="1"/>
</dbReference>
<dbReference type="InterPro" id="IPR036938">
    <property type="entry name" value="PAP2/HPO_sf"/>
</dbReference>
<feature type="domain" description="Phosphatidic acid phosphatase type 2/haloperoxidase" evidence="2">
    <location>
        <begin position="131"/>
        <end position="211"/>
    </location>
</feature>
<comment type="caution">
    <text evidence="3">The sequence shown here is derived from an EMBL/GenBank/DDBJ whole genome shotgun (WGS) entry which is preliminary data.</text>
</comment>
<dbReference type="AlphaFoldDB" id="A0A4R0IL70"/>
<dbReference type="EMBL" id="SJKA01000005">
    <property type="protein sequence ID" value="TCC33527.1"/>
    <property type="molecule type" value="Genomic_DNA"/>
</dbReference>
<accession>A0A4R0IL70</accession>
<organism evidence="3 4">
    <name type="scientific">Kribbella sindirgiensis</name>
    <dbReference type="NCBI Taxonomy" id="1124744"/>
    <lineage>
        <taxon>Bacteria</taxon>
        <taxon>Bacillati</taxon>
        <taxon>Actinomycetota</taxon>
        <taxon>Actinomycetes</taxon>
        <taxon>Propionibacteriales</taxon>
        <taxon>Kribbellaceae</taxon>
        <taxon>Kribbella</taxon>
    </lineage>
</organism>
<feature type="transmembrane region" description="Helical" evidence="1">
    <location>
        <begin position="196"/>
        <end position="216"/>
    </location>
</feature>
<dbReference type="Pfam" id="PF01569">
    <property type="entry name" value="PAP2"/>
    <property type="match status" value="1"/>
</dbReference>
<dbReference type="RefSeq" id="WP_131289049.1">
    <property type="nucleotide sequence ID" value="NZ_SJKA01000005.1"/>
</dbReference>
<keyword evidence="1" id="KW-1133">Transmembrane helix</keyword>